<organism evidence="1 2">
    <name type="scientific">Romanomermis culicivorax</name>
    <name type="common">Nematode worm</name>
    <dbReference type="NCBI Taxonomy" id="13658"/>
    <lineage>
        <taxon>Eukaryota</taxon>
        <taxon>Metazoa</taxon>
        <taxon>Ecdysozoa</taxon>
        <taxon>Nematoda</taxon>
        <taxon>Enoplea</taxon>
        <taxon>Dorylaimia</taxon>
        <taxon>Mermithida</taxon>
        <taxon>Mermithoidea</taxon>
        <taxon>Mermithidae</taxon>
        <taxon>Romanomermis</taxon>
    </lineage>
</organism>
<dbReference type="Proteomes" id="UP000887565">
    <property type="component" value="Unplaced"/>
</dbReference>
<dbReference type="AlphaFoldDB" id="A0A915IAN5"/>
<accession>A0A915IAN5</accession>
<dbReference type="WBParaSite" id="nRc.2.0.1.t10336-RA">
    <property type="protein sequence ID" value="nRc.2.0.1.t10336-RA"/>
    <property type="gene ID" value="nRc.2.0.1.g10336"/>
</dbReference>
<evidence type="ECO:0000313" key="2">
    <source>
        <dbReference type="WBParaSite" id="nRc.2.0.1.t10336-RA"/>
    </source>
</evidence>
<sequence length="66" mass="7455">MKLSIDFSSGNAKMSITTSTIFSVLYGKCPQGFMHAKTSIWRKNSARKTLSEMKIILMERVSPLQK</sequence>
<name>A0A915IAN5_ROMCU</name>
<keyword evidence="1" id="KW-1185">Reference proteome</keyword>
<reference evidence="2" key="1">
    <citation type="submission" date="2022-11" db="UniProtKB">
        <authorList>
            <consortium name="WormBaseParasite"/>
        </authorList>
    </citation>
    <scope>IDENTIFICATION</scope>
</reference>
<evidence type="ECO:0000313" key="1">
    <source>
        <dbReference type="Proteomes" id="UP000887565"/>
    </source>
</evidence>
<proteinExistence type="predicted"/>
<protein>
    <submittedName>
        <fullName evidence="2">Uncharacterized protein</fullName>
    </submittedName>
</protein>